<evidence type="ECO:0008006" key="3">
    <source>
        <dbReference type="Google" id="ProtNLM"/>
    </source>
</evidence>
<dbReference type="PANTHER" id="PTHR12475">
    <property type="match status" value="1"/>
</dbReference>
<protein>
    <recommendedName>
        <fullName evidence="3">Thioesterase domain-containing protein</fullName>
    </recommendedName>
</protein>
<dbReference type="Gene3D" id="3.10.129.10">
    <property type="entry name" value="Hotdog Thioesterase"/>
    <property type="match status" value="1"/>
</dbReference>
<dbReference type="Pfam" id="PF13279">
    <property type="entry name" value="4HBT_2"/>
    <property type="match status" value="1"/>
</dbReference>
<gene>
    <name evidence="2" type="ORF">PANT1444_LOCUS13250</name>
</gene>
<proteinExistence type="predicted"/>
<dbReference type="AlphaFoldDB" id="A0A7S0HM78"/>
<evidence type="ECO:0000313" key="2">
    <source>
        <dbReference type="EMBL" id="CAD8495008.1"/>
    </source>
</evidence>
<feature type="signal peptide" evidence="1">
    <location>
        <begin position="1"/>
        <end position="24"/>
    </location>
</feature>
<feature type="chain" id="PRO_5030654943" description="Thioesterase domain-containing protein" evidence="1">
    <location>
        <begin position="25"/>
        <end position="208"/>
    </location>
</feature>
<dbReference type="InterPro" id="IPR029069">
    <property type="entry name" value="HotDog_dom_sf"/>
</dbReference>
<accession>A0A7S0HM78</accession>
<dbReference type="PANTHER" id="PTHR12475:SF4">
    <property type="entry name" value="PROTEIN THEM6"/>
    <property type="match status" value="1"/>
</dbReference>
<sequence length="208" mass="22839">MRRNASLHALRVFAMVLMIPRAAAALARGYLNRRSGSLVPGAGFSVPHVVRTRCGLLDVDGFGHMNNAAYFTHCELARWQLIAEVGALAVMQRERLIFLVGSTVTRFRREVRPFQPFEVHTQVLGWDERSMVYEHNIRLSADSPPLSQTLCRAVVKSKGKLVSPEAFFEAMGLPTELVESRRGTMEGNETVAAFAALDAAQKASAAAA</sequence>
<organism evidence="2">
    <name type="scientific">Phaeocystis antarctica</name>
    <dbReference type="NCBI Taxonomy" id="33657"/>
    <lineage>
        <taxon>Eukaryota</taxon>
        <taxon>Haptista</taxon>
        <taxon>Haptophyta</taxon>
        <taxon>Prymnesiophyceae</taxon>
        <taxon>Phaeocystales</taxon>
        <taxon>Phaeocystaceae</taxon>
        <taxon>Phaeocystis</taxon>
    </lineage>
</organism>
<dbReference type="SUPFAM" id="SSF54637">
    <property type="entry name" value="Thioesterase/thiol ester dehydrase-isomerase"/>
    <property type="match status" value="1"/>
</dbReference>
<name>A0A7S0HM78_9EUKA</name>
<dbReference type="CDD" id="cd00586">
    <property type="entry name" value="4HBT"/>
    <property type="match status" value="1"/>
</dbReference>
<keyword evidence="1" id="KW-0732">Signal</keyword>
<evidence type="ECO:0000256" key="1">
    <source>
        <dbReference type="SAM" id="SignalP"/>
    </source>
</evidence>
<dbReference type="InterPro" id="IPR051490">
    <property type="entry name" value="THEM6_lcsJ_thioesterase"/>
</dbReference>
<dbReference type="EMBL" id="HBEP01023416">
    <property type="protein sequence ID" value="CAD8495008.1"/>
    <property type="molecule type" value="Transcribed_RNA"/>
</dbReference>
<reference evidence="2" key="1">
    <citation type="submission" date="2021-01" db="EMBL/GenBank/DDBJ databases">
        <authorList>
            <person name="Corre E."/>
            <person name="Pelletier E."/>
            <person name="Niang G."/>
            <person name="Scheremetjew M."/>
            <person name="Finn R."/>
            <person name="Kale V."/>
            <person name="Holt S."/>
            <person name="Cochrane G."/>
            <person name="Meng A."/>
            <person name="Brown T."/>
            <person name="Cohen L."/>
        </authorList>
    </citation>
    <scope>NUCLEOTIDE SEQUENCE</scope>
    <source>
        <strain evidence="2">CCMP1374</strain>
    </source>
</reference>